<reference evidence="1" key="2">
    <citation type="journal article" date="2015" name="Data Brief">
        <title>Shoot transcriptome of the giant reed, Arundo donax.</title>
        <authorList>
            <person name="Barrero R.A."/>
            <person name="Guerrero F.D."/>
            <person name="Moolhuijzen P."/>
            <person name="Goolsby J.A."/>
            <person name="Tidwell J."/>
            <person name="Bellgard S.E."/>
            <person name="Bellgard M.I."/>
        </authorList>
    </citation>
    <scope>NUCLEOTIDE SEQUENCE</scope>
    <source>
        <tissue evidence="1">Shoot tissue taken approximately 20 cm above the soil surface</tissue>
    </source>
</reference>
<reference evidence="1" key="1">
    <citation type="submission" date="2014-09" db="EMBL/GenBank/DDBJ databases">
        <authorList>
            <person name="Magalhaes I.L.F."/>
            <person name="Oliveira U."/>
            <person name="Santos F.R."/>
            <person name="Vidigal T.H.D.A."/>
            <person name="Brescovit A.D."/>
            <person name="Santos A.J."/>
        </authorList>
    </citation>
    <scope>NUCLEOTIDE SEQUENCE</scope>
    <source>
        <tissue evidence="1">Shoot tissue taken approximately 20 cm above the soil surface</tissue>
    </source>
</reference>
<evidence type="ECO:0000313" key="1">
    <source>
        <dbReference type="EMBL" id="JAD29944.1"/>
    </source>
</evidence>
<accession>A0A0A8YSH7</accession>
<name>A0A0A8YSH7_ARUDO</name>
<protein>
    <submittedName>
        <fullName evidence="1">Uncharacterized protein</fullName>
    </submittedName>
</protein>
<proteinExistence type="predicted"/>
<sequence length="26" mass="3069">MCSLLCEASKEGNDIRKRRRCKVFQP</sequence>
<dbReference type="EMBL" id="GBRH01267951">
    <property type="protein sequence ID" value="JAD29944.1"/>
    <property type="molecule type" value="Transcribed_RNA"/>
</dbReference>
<organism evidence="1">
    <name type="scientific">Arundo donax</name>
    <name type="common">Giant reed</name>
    <name type="synonym">Donax arundinaceus</name>
    <dbReference type="NCBI Taxonomy" id="35708"/>
    <lineage>
        <taxon>Eukaryota</taxon>
        <taxon>Viridiplantae</taxon>
        <taxon>Streptophyta</taxon>
        <taxon>Embryophyta</taxon>
        <taxon>Tracheophyta</taxon>
        <taxon>Spermatophyta</taxon>
        <taxon>Magnoliopsida</taxon>
        <taxon>Liliopsida</taxon>
        <taxon>Poales</taxon>
        <taxon>Poaceae</taxon>
        <taxon>PACMAD clade</taxon>
        <taxon>Arundinoideae</taxon>
        <taxon>Arundineae</taxon>
        <taxon>Arundo</taxon>
    </lineage>
</organism>
<dbReference type="AlphaFoldDB" id="A0A0A8YSH7"/>